<evidence type="ECO:0000313" key="2">
    <source>
        <dbReference type="EMBL" id="CUX97178.1"/>
    </source>
</evidence>
<evidence type="ECO:0000313" key="3">
    <source>
        <dbReference type="Proteomes" id="UP000095477"/>
    </source>
</evidence>
<dbReference type="Pfam" id="PF03956">
    <property type="entry name" value="Lys_export"/>
    <property type="match status" value="1"/>
</dbReference>
<dbReference type="EMBL" id="LN999835">
    <property type="protein sequence ID" value="CUX97178.1"/>
    <property type="molecule type" value="Genomic_DNA"/>
</dbReference>
<feature type="transmembrane region" description="Helical" evidence="1">
    <location>
        <begin position="202"/>
        <end position="226"/>
    </location>
</feature>
<dbReference type="PANTHER" id="PTHR35804">
    <property type="entry name" value="LYSINE EXPORTER LYSO"/>
    <property type="match status" value="1"/>
</dbReference>
<organism evidence="2 3">
    <name type="scientific">Candidatus Hoaglandella endobia</name>
    <dbReference type="NCBI Taxonomy" id="1778263"/>
    <lineage>
        <taxon>Bacteria</taxon>
        <taxon>Pseudomonadati</taxon>
        <taxon>Pseudomonadota</taxon>
        <taxon>Gammaproteobacteria</taxon>
        <taxon>Enterobacterales</taxon>
        <taxon>Enterobacteriaceae</taxon>
        <taxon>Candidatus Hoaglandella</taxon>
    </lineage>
</organism>
<dbReference type="GO" id="GO:0015661">
    <property type="term" value="F:L-lysine efflux transmembrane transporter activity"/>
    <property type="evidence" value="ECO:0007669"/>
    <property type="project" value="InterPro"/>
</dbReference>
<gene>
    <name evidence="2" type="ORF">TPER_HE00249</name>
</gene>
<dbReference type="RefSeq" id="WP_067567734.1">
    <property type="nucleotide sequence ID" value="NZ_LN999835.1"/>
</dbReference>
<dbReference type="Proteomes" id="UP000095477">
    <property type="component" value="Chromosome I"/>
</dbReference>
<accession>A0A143WU09</accession>
<dbReference type="PANTHER" id="PTHR35804:SF1">
    <property type="entry name" value="LYSINE EXPORTER LYSO"/>
    <property type="match status" value="1"/>
</dbReference>
<protein>
    <recommendedName>
        <fullName evidence="4">Lysine exporter LysO</fullName>
    </recommendedName>
</protein>
<reference evidence="3" key="1">
    <citation type="submission" date="2016-01" db="EMBL/GenBank/DDBJ databases">
        <authorList>
            <person name="Husnik F."/>
        </authorList>
    </citation>
    <scope>NUCLEOTIDE SEQUENCE [LARGE SCALE GENOMIC DNA]</scope>
</reference>
<feature type="transmembrane region" description="Helical" evidence="1">
    <location>
        <begin position="61"/>
        <end position="83"/>
    </location>
</feature>
<feature type="transmembrane region" description="Helical" evidence="1">
    <location>
        <begin position="168"/>
        <end position="190"/>
    </location>
</feature>
<dbReference type="KEGG" id="hed:TPER_HE00249"/>
<keyword evidence="1" id="KW-0812">Transmembrane</keyword>
<dbReference type="AlphaFoldDB" id="A0A143WU09"/>
<dbReference type="GO" id="GO:0005886">
    <property type="term" value="C:plasma membrane"/>
    <property type="evidence" value="ECO:0007669"/>
    <property type="project" value="TreeGrafter"/>
</dbReference>
<feature type="transmembrane region" description="Helical" evidence="1">
    <location>
        <begin position="104"/>
        <end position="124"/>
    </location>
</feature>
<keyword evidence="3" id="KW-1185">Reference proteome</keyword>
<name>A0A143WU09_9ENTR</name>
<dbReference type="InterPro" id="IPR005642">
    <property type="entry name" value="LysO"/>
</dbReference>
<sequence>MYISLLLILIPLLAGYMLPRTPLCWQRTINLALSAIVYVILFLMGISLAFLPNLASNLLRIGVYSTVSALCILSMNLLALSLLETVLPWRGSHTLSYFSRWGMVLDSLKLCFMVVAGFILGLSHWSCLNLATQASELLLILLLCLVGVQLRNSEMKLRQIILNRRGLLLTLIVAISALAGGAMAALLLGLPLATGLALASAYGWYSLSGILMTEAFGTVIGSTAFFNDLLRELLAIILIPLLMRRSHNTALGLCGATSMDSTLPVLQRSGGIEVLPAAIVQGFLLSVLAPVLIGIFSFHLSG</sequence>
<keyword evidence="1" id="KW-1133">Transmembrane helix</keyword>
<feature type="transmembrane region" description="Helical" evidence="1">
    <location>
        <begin position="35"/>
        <end position="55"/>
    </location>
</feature>
<feature type="transmembrane region" description="Helical" evidence="1">
    <location>
        <begin position="278"/>
        <end position="300"/>
    </location>
</feature>
<keyword evidence="1" id="KW-0472">Membrane</keyword>
<feature type="transmembrane region" description="Helical" evidence="1">
    <location>
        <begin position="6"/>
        <end position="23"/>
    </location>
</feature>
<dbReference type="OrthoDB" id="5451742at2"/>
<proteinExistence type="predicted"/>
<evidence type="ECO:0000256" key="1">
    <source>
        <dbReference type="SAM" id="Phobius"/>
    </source>
</evidence>
<dbReference type="PATRIC" id="fig|1778263.3.peg.247"/>
<evidence type="ECO:0008006" key="4">
    <source>
        <dbReference type="Google" id="ProtNLM"/>
    </source>
</evidence>
<feature type="transmembrane region" description="Helical" evidence="1">
    <location>
        <begin position="130"/>
        <end position="148"/>
    </location>
</feature>